<gene>
    <name evidence="2" type="ORF">RDB_LOCUS86617</name>
</gene>
<proteinExistence type="predicted"/>
<feature type="compositionally biased region" description="Basic residues" evidence="1">
    <location>
        <begin position="37"/>
        <end position="47"/>
    </location>
</feature>
<organism evidence="2 3">
    <name type="scientific">Rhizoctonia solani</name>
    <dbReference type="NCBI Taxonomy" id="456999"/>
    <lineage>
        <taxon>Eukaryota</taxon>
        <taxon>Fungi</taxon>
        <taxon>Dikarya</taxon>
        <taxon>Basidiomycota</taxon>
        <taxon>Agaricomycotina</taxon>
        <taxon>Agaricomycetes</taxon>
        <taxon>Cantharellales</taxon>
        <taxon>Ceratobasidiaceae</taxon>
        <taxon>Rhizoctonia</taxon>
    </lineage>
</organism>
<name>A0A8H3CRW8_9AGAM</name>
<dbReference type="Proteomes" id="UP000663850">
    <property type="component" value="Unassembled WGS sequence"/>
</dbReference>
<comment type="caution">
    <text evidence="2">The sequence shown here is derived from an EMBL/GenBank/DDBJ whole genome shotgun (WGS) entry which is preliminary data.</text>
</comment>
<evidence type="ECO:0000313" key="2">
    <source>
        <dbReference type="EMBL" id="CAE6492663.1"/>
    </source>
</evidence>
<sequence length="124" mass="14237">MRRNWSLYDPRPYLRPLDRTVRLVAELAQAPPPTKSSHPKHRGRTPRQQRGAVKNVSGMLAKSEDYPYLGNTPRFESRPSSPSQRYCLTNPEAQVETRCTTLISYSRSSRRTRRTAGVGLTRRP</sequence>
<accession>A0A8H3CRW8</accession>
<dbReference type="EMBL" id="CAJMWZ010004589">
    <property type="protein sequence ID" value="CAE6492663.1"/>
    <property type="molecule type" value="Genomic_DNA"/>
</dbReference>
<reference evidence="2" key="1">
    <citation type="submission" date="2021-01" db="EMBL/GenBank/DDBJ databases">
        <authorList>
            <person name="Kaushik A."/>
        </authorList>
    </citation>
    <scope>NUCLEOTIDE SEQUENCE</scope>
    <source>
        <strain evidence="2">Type strain: AG8-Rh-89/</strain>
    </source>
</reference>
<protein>
    <submittedName>
        <fullName evidence="2">Uncharacterized protein</fullName>
    </submittedName>
</protein>
<dbReference type="AlphaFoldDB" id="A0A8H3CRW8"/>
<feature type="region of interest" description="Disordered" evidence="1">
    <location>
        <begin position="26"/>
        <end position="86"/>
    </location>
</feature>
<evidence type="ECO:0000313" key="3">
    <source>
        <dbReference type="Proteomes" id="UP000663850"/>
    </source>
</evidence>
<evidence type="ECO:0000256" key="1">
    <source>
        <dbReference type="SAM" id="MobiDB-lite"/>
    </source>
</evidence>
<feature type="region of interest" description="Disordered" evidence="1">
    <location>
        <begin position="105"/>
        <end position="124"/>
    </location>
</feature>